<keyword evidence="2" id="KW-0012">Acyltransferase</keyword>
<dbReference type="CDD" id="cd04301">
    <property type="entry name" value="NAT_SF"/>
    <property type="match status" value="1"/>
</dbReference>
<organism evidence="4 5">
    <name type="scientific">Cryobacterium sinapicolor</name>
    <dbReference type="NCBI Taxonomy" id="1259236"/>
    <lineage>
        <taxon>Bacteria</taxon>
        <taxon>Bacillati</taxon>
        <taxon>Actinomycetota</taxon>
        <taxon>Actinomycetes</taxon>
        <taxon>Micrococcales</taxon>
        <taxon>Microbacteriaceae</taxon>
        <taxon>Cryobacterium</taxon>
    </lineage>
</organism>
<dbReference type="Gene3D" id="3.40.630.30">
    <property type="match status" value="1"/>
</dbReference>
<evidence type="ECO:0000256" key="1">
    <source>
        <dbReference type="ARBA" id="ARBA00022679"/>
    </source>
</evidence>
<dbReference type="InterPro" id="IPR050832">
    <property type="entry name" value="Bact_Acetyltransf"/>
</dbReference>
<dbReference type="InterPro" id="IPR000182">
    <property type="entry name" value="GNAT_dom"/>
</dbReference>
<comment type="caution">
    <text evidence="4">The sequence shown here is derived from an EMBL/GenBank/DDBJ whole genome shotgun (WGS) entry which is preliminary data.</text>
</comment>
<gene>
    <name evidence="4" type="ORF">E3T28_00830</name>
</gene>
<protein>
    <submittedName>
        <fullName evidence="4">GNAT family N-acetyltransferase</fullName>
    </submittedName>
</protein>
<evidence type="ECO:0000256" key="2">
    <source>
        <dbReference type="ARBA" id="ARBA00023315"/>
    </source>
</evidence>
<name>A0ABY2JKJ2_9MICO</name>
<proteinExistence type="predicted"/>
<dbReference type="EMBL" id="SOGQ01000009">
    <property type="protein sequence ID" value="TFD05314.1"/>
    <property type="molecule type" value="Genomic_DNA"/>
</dbReference>
<keyword evidence="1" id="KW-0808">Transferase</keyword>
<dbReference type="RefSeq" id="WP_134426974.1">
    <property type="nucleotide sequence ID" value="NZ_SOGQ01000009.1"/>
</dbReference>
<dbReference type="InterPro" id="IPR016181">
    <property type="entry name" value="Acyl_CoA_acyltransferase"/>
</dbReference>
<evidence type="ECO:0000313" key="5">
    <source>
        <dbReference type="Proteomes" id="UP000297853"/>
    </source>
</evidence>
<dbReference type="Pfam" id="PF00583">
    <property type="entry name" value="Acetyltransf_1"/>
    <property type="match status" value="1"/>
</dbReference>
<feature type="domain" description="N-acetyltransferase" evidence="3">
    <location>
        <begin position="18"/>
        <end position="168"/>
    </location>
</feature>
<evidence type="ECO:0000313" key="4">
    <source>
        <dbReference type="EMBL" id="TFD05314.1"/>
    </source>
</evidence>
<evidence type="ECO:0000259" key="3">
    <source>
        <dbReference type="PROSITE" id="PS51186"/>
    </source>
</evidence>
<reference evidence="4 5" key="1">
    <citation type="submission" date="2019-03" db="EMBL/GenBank/DDBJ databases">
        <title>Genomics of glacier-inhabiting Cryobacterium strains.</title>
        <authorList>
            <person name="Liu Q."/>
            <person name="Xin Y.-H."/>
        </authorList>
    </citation>
    <scope>NUCLEOTIDE SEQUENCE [LARGE SCALE GENOMIC DNA]</scope>
    <source>
        <strain evidence="4 5">TMT1-23-1</strain>
    </source>
</reference>
<dbReference type="PROSITE" id="PS51186">
    <property type="entry name" value="GNAT"/>
    <property type="match status" value="1"/>
</dbReference>
<dbReference type="SUPFAM" id="SSF55729">
    <property type="entry name" value="Acyl-CoA N-acyltransferases (Nat)"/>
    <property type="match status" value="1"/>
</dbReference>
<accession>A0ABY2JKJ2</accession>
<sequence>MPDSPALAFSAVSVTDAGSIVLLTQYFSDRESGFPAAQGRYRTTFPDPAQFLPPSGVFLLVSEQTGPAERAFVGCGGIRRLEDCPAEAVRFEIKHLWLQPQVRGHGWGQALLAELEQRARQFGADEVVLDTNASLTAAGALYARSGYESCAPYNDNPNATNWYRKSLTRPRTGVETT</sequence>
<dbReference type="Proteomes" id="UP000297853">
    <property type="component" value="Unassembled WGS sequence"/>
</dbReference>
<dbReference type="PANTHER" id="PTHR43877:SF2">
    <property type="entry name" value="AMINOALKYLPHOSPHONATE N-ACETYLTRANSFERASE-RELATED"/>
    <property type="match status" value="1"/>
</dbReference>
<keyword evidence="5" id="KW-1185">Reference proteome</keyword>
<dbReference type="PANTHER" id="PTHR43877">
    <property type="entry name" value="AMINOALKYLPHOSPHONATE N-ACETYLTRANSFERASE-RELATED-RELATED"/>
    <property type="match status" value="1"/>
</dbReference>